<keyword evidence="6 15" id="KW-0812">Transmembrane</keyword>
<evidence type="ECO:0000256" key="1">
    <source>
        <dbReference type="ARBA" id="ARBA00004115"/>
    </source>
</evidence>
<evidence type="ECO:0000256" key="12">
    <source>
        <dbReference type="ARBA" id="ARBA00023136"/>
    </source>
</evidence>
<evidence type="ECO:0000256" key="15">
    <source>
        <dbReference type="SAM" id="Phobius"/>
    </source>
</evidence>
<evidence type="ECO:0000256" key="2">
    <source>
        <dbReference type="ARBA" id="ARBA00006833"/>
    </source>
</evidence>
<sequence length="418" mass="45735">MEKMAAYKFMFNKFLLIWITCAAMPWAVNGAFGNSDKVLLRDVQTLTLRYGQMTSARRSSPVPQLKCIGGTAGCNTFVLQVVQCSNRGSDGFDVQWECKTDMDNSYRFGSVEVSCEGYNYPDDPYILRGSCGLEYKIDFTEEGYQKKQYAGQSYPGQQDVNDQNYHYRSSYPSQYSYSSKAGSIIRDLFVLVVIAGVIFVVYKICIVGGRTEPHYPSDSSSHDYHGNRPPPAGFRPEYMPQGESCSGTGAYGDRGGASYGGTGTNSSGFWTGAATGGFLGYLFGSRNNGYYGSTYATPRTYYRPNSWWGGSTWSSPYSGWGSGYTGSSSSYGGAPSRPATTAFSSGTRTASGFGGVQVIDLTDFSEEERPKTAEVFQRLVATGAKLEMIDGLQNGGWSIFTYSSKMTSHCTKTDIRSK</sequence>
<keyword evidence="11" id="KW-0406">Ion transport</keyword>
<name>A0AAE0W4E2_9BIVA</name>
<protein>
    <recommendedName>
        <fullName evidence="3">Store-operated calcium entry-associated regulatory factor</fullName>
    </recommendedName>
    <alternativeName>
        <fullName evidence="13">Transmembrane protein 66</fullName>
    </alternativeName>
</protein>
<evidence type="ECO:0000256" key="5">
    <source>
        <dbReference type="ARBA" id="ARBA00022568"/>
    </source>
</evidence>
<reference evidence="17" key="3">
    <citation type="submission" date="2023-05" db="EMBL/GenBank/DDBJ databases">
        <authorList>
            <person name="Smith C.H."/>
        </authorList>
    </citation>
    <scope>NUCLEOTIDE SEQUENCE</scope>
    <source>
        <strain evidence="17">CHS0354</strain>
        <tissue evidence="17">Mantle</tissue>
    </source>
</reference>
<evidence type="ECO:0000256" key="4">
    <source>
        <dbReference type="ARBA" id="ARBA00022448"/>
    </source>
</evidence>
<evidence type="ECO:0000256" key="13">
    <source>
        <dbReference type="ARBA" id="ARBA00031116"/>
    </source>
</evidence>
<evidence type="ECO:0000256" key="3">
    <source>
        <dbReference type="ARBA" id="ARBA00016584"/>
    </source>
</evidence>
<feature type="compositionally biased region" description="Basic and acidic residues" evidence="14">
    <location>
        <begin position="215"/>
        <end position="226"/>
    </location>
</feature>
<comment type="caution">
    <text evidence="17">The sequence shown here is derived from an EMBL/GenBank/DDBJ whole genome shotgun (WGS) entry which is preliminary data.</text>
</comment>
<dbReference type="AlphaFoldDB" id="A0AAE0W4E2"/>
<feature type="transmembrane region" description="Helical" evidence="15">
    <location>
        <begin position="188"/>
        <end position="206"/>
    </location>
</feature>
<dbReference type="Proteomes" id="UP001195483">
    <property type="component" value="Unassembled WGS sequence"/>
</dbReference>
<gene>
    <name evidence="17" type="ORF">CHS0354_029524</name>
</gene>
<evidence type="ECO:0000256" key="6">
    <source>
        <dbReference type="ARBA" id="ARBA00022692"/>
    </source>
</evidence>
<dbReference type="PANTHER" id="PTHR15929:SF0">
    <property type="entry name" value="STORE-OPERATED CALCIUM ENTRY-ASSOCIATED REGULATORY FACTOR"/>
    <property type="match status" value="1"/>
</dbReference>
<dbReference type="GO" id="GO:0006816">
    <property type="term" value="P:calcium ion transport"/>
    <property type="evidence" value="ECO:0007669"/>
    <property type="project" value="UniProtKB-KW"/>
</dbReference>
<evidence type="ECO:0000256" key="9">
    <source>
        <dbReference type="ARBA" id="ARBA00022837"/>
    </source>
</evidence>
<feature type="chain" id="PRO_5042086206" description="Store-operated calcium entry-associated regulatory factor" evidence="16">
    <location>
        <begin position="31"/>
        <end position="418"/>
    </location>
</feature>
<dbReference type="PANTHER" id="PTHR15929">
    <property type="entry name" value="STORE-OPERATED CALCIUM ENTRY-ASSOCIATED REGULATORY FACTOR"/>
    <property type="match status" value="1"/>
</dbReference>
<dbReference type="Pfam" id="PF06682">
    <property type="entry name" value="SARAF"/>
    <property type="match status" value="1"/>
</dbReference>
<keyword evidence="9" id="KW-0106">Calcium</keyword>
<proteinExistence type="inferred from homology"/>
<feature type="signal peptide" evidence="16">
    <location>
        <begin position="1"/>
        <end position="30"/>
    </location>
</feature>
<accession>A0AAE0W4E2</accession>
<evidence type="ECO:0000256" key="7">
    <source>
        <dbReference type="ARBA" id="ARBA00022729"/>
    </source>
</evidence>
<comment type="similarity">
    <text evidence="2">Belongs to the SARAF family.</text>
</comment>
<evidence type="ECO:0000256" key="8">
    <source>
        <dbReference type="ARBA" id="ARBA00022824"/>
    </source>
</evidence>
<evidence type="ECO:0000313" key="18">
    <source>
        <dbReference type="Proteomes" id="UP001195483"/>
    </source>
</evidence>
<keyword evidence="7 16" id="KW-0732">Signal</keyword>
<reference evidence="17" key="1">
    <citation type="journal article" date="2021" name="Genome Biol. Evol.">
        <title>A High-Quality Reference Genome for a Parasitic Bivalve with Doubly Uniparental Inheritance (Bivalvia: Unionida).</title>
        <authorList>
            <person name="Smith C.H."/>
        </authorList>
    </citation>
    <scope>NUCLEOTIDE SEQUENCE</scope>
    <source>
        <strain evidence="17">CHS0354</strain>
    </source>
</reference>
<evidence type="ECO:0000313" key="17">
    <source>
        <dbReference type="EMBL" id="KAK3600659.1"/>
    </source>
</evidence>
<keyword evidence="8" id="KW-0256">Endoplasmic reticulum</keyword>
<dbReference type="InterPro" id="IPR009567">
    <property type="entry name" value="SARAF"/>
</dbReference>
<dbReference type="GO" id="GO:2001256">
    <property type="term" value="P:regulation of store-operated calcium entry"/>
    <property type="evidence" value="ECO:0007669"/>
    <property type="project" value="InterPro"/>
</dbReference>
<feature type="region of interest" description="Disordered" evidence="14">
    <location>
        <begin position="215"/>
        <end position="239"/>
    </location>
</feature>
<keyword evidence="10 15" id="KW-1133">Transmembrane helix</keyword>
<evidence type="ECO:0000256" key="16">
    <source>
        <dbReference type="SAM" id="SignalP"/>
    </source>
</evidence>
<evidence type="ECO:0000256" key="11">
    <source>
        <dbReference type="ARBA" id="ARBA00023065"/>
    </source>
</evidence>
<organism evidence="17 18">
    <name type="scientific">Potamilus streckersoni</name>
    <dbReference type="NCBI Taxonomy" id="2493646"/>
    <lineage>
        <taxon>Eukaryota</taxon>
        <taxon>Metazoa</taxon>
        <taxon>Spiralia</taxon>
        <taxon>Lophotrochozoa</taxon>
        <taxon>Mollusca</taxon>
        <taxon>Bivalvia</taxon>
        <taxon>Autobranchia</taxon>
        <taxon>Heteroconchia</taxon>
        <taxon>Palaeoheterodonta</taxon>
        <taxon>Unionida</taxon>
        <taxon>Unionoidea</taxon>
        <taxon>Unionidae</taxon>
        <taxon>Ambleminae</taxon>
        <taxon>Lampsilini</taxon>
        <taxon>Potamilus</taxon>
    </lineage>
</organism>
<comment type="subcellular location">
    <subcellularLocation>
        <location evidence="1">Endoplasmic reticulum membrane</location>
        <topology evidence="1">Single-pass type I membrane protein</topology>
    </subcellularLocation>
</comment>
<dbReference type="EMBL" id="JAEAOA010001767">
    <property type="protein sequence ID" value="KAK3600659.1"/>
    <property type="molecule type" value="Genomic_DNA"/>
</dbReference>
<reference evidence="17" key="2">
    <citation type="journal article" date="2021" name="Genome Biol. Evol.">
        <title>Developing a high-quality reference genome for a parasitic bivalve with doubly uniparental inheritance (Bivalvia: Unionida).</title>
        <authorList>
            <person name="Smith C.H."/>
        </authorList>
    </citation>
    <scope>NUCLEOTIDE SEQUENCE</scope>
    <source>
        <strain evidence="17">CHS0354</strain>
        <tissue evidence="17">Mantle</tissue>
    </source>
</reference>
<evidence type="ECO:0000256" key="14">
    <source>
        <dbReference type="SAM" id="MobiDB-lite"/>
    </source>
</evidence>
<keyword evidence="5" id="KW-0109">Calcium transport</keyword>
<keyword evidence="4" id="KW-0813">Transport</keyword>
<keyword evidence="18" id="KW-1185">Reference proteome</keyword>
<dbReference type="GO" id="GO:0005789">
    <property type="term" value="C:endoplasmic reticulum membrane"/>
    <property type="evidence" value="ECO:0007669"/>
    <property type="project" value="UniProtKB-SubCell"/>
</dbReference>
<keyword evidence="12 15" id="KW-0472">Membrane</keyword>
<evidence type="ECO:0000256" key="10">
    <source>
        <dbReference type="ARBA" id="ARBA00022989"/>
    </source>
</evidence>